<dbReference type="PANTHER" id="PTHR42994:SF2">
    <property type="entry name" value="PEPTIDASE"/>
    <property type="match status" value="1"/>
</dbReference>
<dbReference type="InterPro" id="IPR012166">
    <property type="entry name" value="Uncharacterised_RocB"/>
</dbReference>
<dbReference type="KEGG" id="amic:Ami3637_02455"/>
<dbReference type="Gene3D" id="3.40.630.10">
    <property type="entry name" value="Zn peptidases"/>
    <property type="match status" value="1"/>
</dbReference>
<dbReference type="PIRSF" id="PIRSF010386">
    <property type="entry name" value="RocB"/>
    <property type="match status" value="1"/>
</dbReference>
<dbReference type="AlphaFoldDB" id="A0A6P1MK53"/>
<dbReference type="RefSeq" id="WP_162361170.1">
    <property type="nucleotide sequence ID" value="NZ_CP047591.1"/>
</dbReference>
<dbReference type="EMBL" id="CP047591">
    <property type="protein sequence ID" value="QHI71395.1"/>
    <property type="molecule type" value="Genomic_DNA"/>
</dbReference>
<dbReference type="GO" id="GO:0016787">
    <property type="term" value="F:hydrolase activity"/>
    <property type="evidence" value="ECO:0007669"/>
    <property type="project" value="UniProtKB-KW"/>
</dbReference>
<dbReference type="SUPFAM" id="SSF53187">
    <property type="entry name" value="Zn-dependent exopeptidases"/>
    <property type="match status" value="1"/>
</dbReference>
<evidence type="ECO:0000313" key="2">
    <source>
        <dbReference type="EMBL" id="QHI71395.1"/>
    </source>
</evidence>
<proteinExistence type="predicted"/>
<reference evidence="2 3" key="1">
    <citation type="submission" date="2020-01" db="EMBL/GenBank/DDBJ databases">
        <title>Genomic analysis of Aminipila sp. CBA3637.</title>
        <authorList>
            <person name="Kim Y.B."/>
            <person name="Roh S.W."/>
        </authorList>
    </citation>
    <scope>NUCLEOTIDE SEQUENCE [LARGE SCALE GENOMIC DNA]</scope>
    <source>
        <strain evidence="2 3">CBA3637</strain>
    </source>
</reference>
<comment type="cofactor">
    <cofactor evidence="1">
        <name>Zn(2+)</name>
        <dbReference type="ChEBI" id="CHEBI:29105"/>
    </cofactor>
</comment>
<name>A0A6P1MK53_9FIRM</name>
<protein>
    <submittedName>
        <fullName evidence="2">M20/M25/M40 family metallo-hydrolase</fullName>
    </submittedName>
</protein>
<sequence length="499" mass="57688">MNRADRIEKNLLNYLKEITHTGTELERNNENFFKKWFDSIPYLNRNPELCGFYDIEKDCLKRRIPWALLKGQGNRTIVMLHHTDTVDIDDFGKYKEYAYKPSELEELFLEGKVELDEATRKDLNSGEWLFGRGVSDMKGGGCIHLSLFEEYSLREEFSGNILLIGVPDEENLSAGMRSAVNLLRDLKEKHGLEYVLLLNVEPHDRIDENNITIYDGSVGKIMPIFLVRGKLAHVGQIYKGLNPVNLLSAIVRKTELNPEFIEKAGNTVTPPPAWLYFKDRKDVYDVSLPLLAGGYMSVLSLNKPPKEILDRLKAISEEAFKEVISDMELSYEKYRSLTDMDYGEMDWKPNVKYYGEIYNEILEEKGELFKKEIAEFQKELEEKIDKGELTRIDGAYHLMEKTLEYYSDLSPVVVIALAPPYYPSTNNAMLDSGREINELIFELDKYARKQTGNGIYTQNYFTGISDLSYAMFTANKENIDYIQDNMLFWGICIIYHLIP</sequence>
<keyword evidence="2" id="KW-0378">Hydrolase</keyword>
<gene>
    <name evidence="2" type="ORF">Ami3637_02455</name>
</gene>
<evidence type="ECO:0000313" key="3">
    <source>
        <dbReference type="Proteomes" id="UP000463883"/>
    </source>
</evidence>
<dbReference type="PANTHER" id="PTHR42994">
    <property type="entry name" value="PEPTIDASE T"/>
    <property type="match status" value="1"/>
</dbReference>
<organism evidence="2 3">
    <name type="scientific">Aminipila terrae</name>
    <dbReference type="NCBI Taxonomy" id="2697030"/>
    <lineage>
        <taxon>Bacteria</taxon>
        <taxon>Bacillati</taxon>
        <taxon>Bacillota</taxon>
        <taxon>Clostridia</taxon>
        <taxon>Peptostreptococcales</taxon>
        <taxon>Anaerovoracaceae</taxon>
        <taxon>Aminipila</taxon>
    </lineage>
</organism>
<evidence type="ECO:0000256" key="1">
    <source>
        <dbReference type="ARBA" id="ARBA00001947"/>
    </source>
</evidence>
<dbReference type="Proteomes" id="UP000463883">
    <property type="component" value="Chromosome"/>
</dbReference>
<accession>A0A6P1MK53</accession>
<dbReference type="InterPro" id="IPR002933">
    <property type="entry name" value="Peptidase_M20"/>
</dbReference>
<keyword evidence="3" id="KW-1185">Reference proteome</keyword>
<dbReference type="Pfam" id="PF01546">
    <property type="entry name" value="Peptidase_M20"/>
    <property type="match status" value="1"/>
</dbReference>